<name>A0A8H8BVA2_9HELO</name>
<reference evidence="3" key="1">
    <citation type="submission" date="2021-02" db="EMBL/GenBank/DDBJ databases">
        <title>Genome sequence Cadophora malorum strain M34.</title>
        <authorList>
            <person name="Stefanovic E."/>
            <person name="Vu D."/>
            <person name="Scully C."/>
            <person name="Dijksterhuis J."/>
            <person name="Roader J."/>
            <person name="Houbraken J."/>
        </authorList>
    </citation>
    <scope>NUCLEOTIDE SEQUENCE</scope>
    <source>
        <strain evidence="3">M34</strain>
    </source>
</reference>
<dbReference type="OrthoDB" id="2157530at2759"/>
<gene>
    <name evidence="3" type="ORF">IFR04_001339</name>
</gene>
<feature type="domain" description="Heterokaryon incompatibility" evidence="2">
    <location>
        <begin position="1"/>
        <end position="119"/>
    </location>
</feature>
<accession>A0A8H8BVA2</accession>
<organism evidence="3 4">
    <name type="scientific">Cadophora malorum</name>
    <dbReference type="NCBI Taxonomy" id="108018"/>
    <lineage>
        <taxon>Eukaryota</taxon>
        <taxon>Fungi</taxon>
        <taxon>Dikarya</taxon>
        <taxon>Ascomycota</taxon>
        <taxon>Pezizomycotina</taxon>
        <taxon>Leotiomycetes</taxon>
        <taxon>Helotiales</taxon>
        <taxon>Ploettnerulaceae</taxon>
        <taxon>Cadophora</taxon>
    </lineage>
</organism>
<feature type="compositionally biased region" description="Basic and acidic residues" evidence="1">
    <location>
        <begin position="54"/>
        <end position="63"/>
    </location>
</feature>
<dbReference type="PANTHER" id="PTHR24148">
    <property type="entry name" value="ANKYRIN REPEAT DOMAIN-CONTAINING PROTEIN 39 HOMOLOG-RELATED"/>
    <property type="match status" value="1"/>
</dbReference>
<dbReference type="InterPro" id="IPR010730">
    <property type="entry name" value="HET"/>
</dbReference>
<dbReference type="PANTHER" id="PTHR24148:SF64">
    <property type="entry name" value="HETEROKARYON INCOMPATIBILITY DOMAIN-CONTAINING PROTEIN"/>
    <property type="match status" value="1"/>
</dbReference>
<dbReference type="AlphaFoldDB" id="A0A8H8BVA2"/>
<evidence type="ECO:0000313" key="4">
    <source>
        <dbReference type="Proteomes" id="UP000664132"/>
    </source>
</evidence>
<sequence length="547" mass="62568">MAGIYKNAERVLIWLGLGNPGILSAFKRLNEENDYRTRIAQELEHLRDLRLGTSTRQREERTGTHRQIYDSNESESDDEELPILPRPLMGQSEASDEEILAIDSIFEHPWWGRVWVIQEATLAKNLLVVCGRETLPWSLLCQIYPTSMRSPWGVSAIRASANEQKLEPLRRLNSIRREWRVVLDPTNKLSAFRILDLIELFRFSKATDPRDKIYALVGLAQDGSKIDLNYSATTQDVYTKITKLALEGNFTFKGNKLILPSGIREQLSDLDGTMRFLHHCLPRRGPSSLPSWVPDWTESSKYMSIREELDSRANVDLHYRLAPYSADVSTFHGYIQNDTEPFTLLVSGCEIDHIVTVGHVLKLSRTFTRAIFDAYFIQQSVSWTGSMEARTAPITRNEGLDAAKKLGIVEATWNSVADKEEAPLALRSFVAPLFEIDFKELYSEHGPDSLEKISEYGLRTFLRMLYEVNDERRYFLTRTGKFGLGRTDINVGDLVCVLLGGRDPYILREVKEHYVFMGNCFCEGVVLGDVLREMKEGKRMKSEFVVH</sequence>
<keyword evidence="4" id="KW-1185">Reference proteome</keyword>
<proteinExistence type="predicted"/>
<evidence type="ECO:0000313" key="3">
    <source>
        <dbReference type="EMBL" id="KAG4425420.1"/>
    </source>
</evidence>
<comment type="caution">
    <text evidence="3">The sequence shown here is derived from an EMBL/GenBank/DDBJ whole genome shotgun (WGS) entry which is preliminary data.</text>
</comment>
<feature type="region of interest" description="Disordered" evidence="1">
    <location>
        <begin position="54"/>
        <end position="83"/>
    </location>
</feature>
<dbReference type="Proteomes" id="UP000664132">
    <property type="component" value="Unassembled WGS sequence"/>
</dbReference>
<dbReference type="EMBL" id="JAFJYH010000010">
    <property type="protein sequence ID" value="KAG4425420.1"/>
    <property type="molecule type" value="Genomic_DNA"/>
</dbReference>
<feature type="compositionally biased region" description="Acidic residues" evidence="1">
    <location>
        <begin position="72"/>
        <end position="81"/>
    </location>
</feature>
<dbReference type="InterPro" id="IPR052895">
    <property type="entry name" value="HetReg/Transcr_Mod"/>
</dbReference>
<dbReference type="Pfam" id="PF06985">
    <property type="entry name" value="HET"/>
    <property type="match status" value="1"/>
</dbReference>
<evidence type="ECO:0000259" key="2">
    <source>
        <dbReference type="Pfam" id="PF06985"/>
    </source>
</evidence>
<evidence type="ECO:0000256" key="1">
    <source>
        <dbReference type="SAM" id="MobiDB-lite"/>
    </source>
</evidence>
<dbReference type="Pfam" id="PF26639">
    <property type="entry name" value="Het-6_barrel"/>
    <property type="match status" value="1"/>
</dbReference>
<protein>
    <recommendedName>
        <fullName evidence="2">Heterokaryon incompatibility domain-containing protein</fullName>
    </recommendedName>
</protein>